<dbReference type="InterPro" id="IPR029159">
    <property type="entry name" value="CA109-like"/>
</dbReference>
<keyword evidence="2" id="KW-1185">Reference proteome</keyword>
<reference evidence="1 2" key="1">
    <citation type="journal article" date="2016" name="Sci. Rep.">
        <title>The Dendrobium catenatum Lindl. genome sequence provides insights into polysaccharide synthase, floral development and adaptive evolution.</title>
        <authorList>
            <person name="Zhang G.Q."/>
            <person name="Xu Q."/>
            <person name="Bian C."/>
            <person name="Tsai W.C."/>
            <person name="Yeh C.M."/>
            <person name="Liu K.W."/>
            <person name="Yoshida K."/>
            <person name="Zhang L.S."/>
            <person name="Chang S.B."/>
            <person name="Chen F."/>
            <person name="Shi Y."/>
            <person name="Su Y.Y."/>
            <person name="Zhang Y.Q."/>
            <person name="Chen L.J."/>
            <person name="Yin Y."/>
            <person name="Lin M."/>
            <person name="Huang H."/>
            <person name="Deng H."/>
            <person name="Wang Z.W."/>
            <person name="Zhu S.L."/>
            <person name="Zhao X."/>
            <person name="Deng C."/>
            <person name="Niu S.C."/>
            <person name="Huang J."/>
            <person name="Wang M."/>
            <person name="Liu G.H."/>
            <person name="Yang H.J."/>
            <person name="Xiao X.J."/>
            <person name="Hsiao Y.Y."/>
            <person name="Wu W.L."/>
            <person name="Chen Y.Y."/>
            <person name="Mitsuda N."/>
            <person name="Ohme-Takagi M."/>
            <person name="Luo Y.B."/>
            <person name="Van de Peer Y."/>
            <person name="Liu Z.J."/>
        </authorList>
    </citation>
    <scope>NUCLEOTIDE SEQUENCE [LARGE SCALE GENOMIC DNA]</scope>
    <source>
        <tissue evidence="1">The whole plant</tissue>
    </source>
</reference>
<sequence length="101" mass="11686">MLKKLQQKYARVKDVMVRRDELQSQLLSQFGNAASIITRLQVLNMDKNYDALEVLPGIKETLLGKQIETLEMIFISMTELMKEFQRIVLSLDKIAKDADQL</sequence>
<dbReference type="AlphaFoldDB" id="A0A2I0WWY8"/>
<protein>
    <submittedName>
        <fullName evidence="1">Uncharacterized protein</fullName>
    </submittedName>
</protein>
<gene>
    <name evidence="1" type="ORF">MA16_Dca023370</name>
</gene>
<proteinExistence type="predicted"/>
<dbReference type="Proteomes" id="UP000233837">
    <property type="component" value="Unassembled WGS sequence"/>
</dbReference>
<dbReference type="Pfam" id="PF15011">
    <property type="entry name" value="CA109-like"/>
    <property type="match status" value="1"/>
</dbReference>
<dbReference type="PANTHER" id="PTHR37904">
    <property type="entry name" value="OS10G0566900 PROTEIN"/>
    <property type="match status" value="1"/>
</dbReference>
<dbReference type="STRING" id="906689.A0A2I0WWY8"/>
<dbReference type="InterPro" id="IPR038985">
    <property type="entry name" value="OPRN-like"/>
</dbReference>
<evidence type="ECO:0000313" key="1">
    <source>
        <dbReference type="EMBL" id="PKU80175.1"/>
    </source>
</evidence>
<dbReference type="EMBL" id="KZ502367">
    <property type="protein sequence ID" value="PKU80175.1"/>
    <property type="molecule type" value="Genomic_DNA"/>
</dbReference>
<name>A0A2I0WWY8_9ASPA</name>
<organism evidence="1 2">
    <name type="scientific">Dendrobium catenatum</name>
    <dbReference type="NCBI Taxonomy" id="906689"/>
    <lineage>
        <taxon>Eukaryota</taxon>
        <taxon>Viridiplantae</taxon>
        <taxon>Streptophyta</taxon>
        <taxon>Embryophyta</taxon>
        <taxon>Tracheophyta</taxon>
        <taxon>Spermatophyta</taxon>
        <taxon>Magnoliopsida</taxon>
        <taxon>Liliopsida</taxon>
        <taxon>Asparagales</taxon>
        <taxon>Orchidaceae</taxon>
        <taxon>Epidendroideae</taxon>
        <taxon>Malaxideae</taxon>
        <taxon>Dendrobiinae</taxon>
        <taxon>Dendrobium</taxon>
    </lineage>
</organism>
<evidence type="ECO:0000313" key="2">
    <source>
        <dbReference type="Proteomes" id="UP000233837"/>
    </source>
</evidence>
<reference evidence="1 2" key="2">
    <citation type="journal article" date="2017" name="Nature">
        <title>The Apostasia genome and the evolution of orchids.</title>
        <authorList>
            <person name="Zhang G.Q."/>
            <person name="Liu K.W."/>
            <person name="Li Z."/>
            <person name="Lohaus R."/>
            <person name="Hsiao Y.Y."/>
            <person name="Niu S.C."/>
            <person name="Wang J.Y."/>
            <person name="Lin Y.C."/>
            <person name="Xu Q."/>
            <person name="Chen L.J."/>
            <person name="Yoshida K."/>
            <person name="Fujiwara S."/>
            <person name="Wang Z.W."/>
            <person name="Zhang Y.Q."/>
            <person name="Mitsuda N."/>
            <person name="Wang M."/>
            <person name="Liu G.H."/>
            <person name="Pecoraro L."/>
            <person name="Huang H.X."/>
            <person name="Xiao X.J."/>
            <person name="Lin M."/>
            <person name="Wu X.Y."/>
            <person name="Wu W.L."/>
            <person name="Chen Y.Y."/>
            <person name="Chang S.B."/>
            <person name="Sakamoto S."/>
            <person name="Ohme-Takagi M."/>
            <person name="Yagi M."/>
            <person name="Zeng S.J."/>
            <person name="Shen C.Y."/>
            <person name="Yeh C.M."/>
            <person name="Luo Y.B."/>
            <person name="Tsai W.C."/>
            <person name="Van de Peer Y."/>
            <person name="Liu Z.J."/>
        </authorList>
    </citation>
    <scope>NUCLEOTIDE SEQUENCE [LARGE SCALE GENOMIC DNA]</scope>
    <source>
        <tissue evidence="1">The whole plant</tissue>
    </source>
</reference>
<dbReference type="PANTHER" id="PTHR37904:SF2">
    <property type="entry name" value="OS10G0566900 PROTEIN"/>
    <property type="match status" value="1"/>
</dbReference>
<accession>A0A2I0WWY8</accession>